<keyword evidence="2" id="KW-1185">Reference proteome</keyword>
<gene>
    <name evidence="1" type="ORF">F6X51_24105</name>
</gene>
<sequence>MTDDGPSEDDNVIRLDWRHLPSSDPVERVARALCRYAGHDPDQPVPTERVEPVLTPEGVTFERSVDEPAWKAYAEEAGRLVAAFEAFSRS</sequence>
<dbReference type="EMBL" id="VZZJ01000033">
    <property type="protein sequence ID" value="KAB1070056.1"/>
    <property type="molecule type" value="Genomic_DNA"/>
</dbReference>
<evidence type="ECO:0000313" key="1">
    <source>
        <dbReference type="EMBL" id="KAB1070056.1"/>
    </source>
</evidence>
<proteinExistence type="predicted"/>
<dbReference type="RefSeq" id="WP_150966270.1">
    <property type="nucleotide sequence ID" value="NZ_VZZJ01000033.1"/>
</dbReference>
<evidence type="ECO:0000313" key="2">
    <source>
        <dbReference type="Proteomes" id="UP000441523"/>
    </source>
</evidence>
<accession>A0A6N6MM51</accession>
<dbReference type="Proteomes" id="UP000441523">
    <property type="component" value="Unassembled WGS sequence"/>
</dbReference>
<reference evidence="1 2" key="1">
    <citation type="submission" date="2019-09" db="EMBL/GenBank/DDBJ databases">
        <title>YIM 132548 draft genome.</title>
        <authorList>
            <person name="Jiang L."/>
        </authorList>
    </citation>
    <scope>NUCLEOTIDE SEQUENCE [LARGE SCALE GENOMIC DNA]</scope>
    <source>
        <strain evidence="1 2">YIM 132548</strain>
    </source>
</reference>
<protein>
    <submittedName>
        <fullName evidence="1">Uncharacterized protein</fullName>
    </submittedName>
</protein>
<dbReference type="AlphaFoldDB" id="A0A6N6MM51"/>
<comment type="caution">
    <text evidence="1">The sequence shown here is derived from an EMBL/GenBank/DDBJ whole genome shotgun (WGS) entry which is preliminary data.</text>
</comment>
<organism evidence="1 2">
    <name type="scientific">Methylobacterium planeticum</name>
    <dbReference type="NCBI Taxonomy" id="2615211"/>
    <lineage>
        <taxon>Bacteria</taxon>
        <taxon>Pseudomonadati</taxon>
        <taxon>Pseudomonadota</taxon>
        <taxon>Alphaproteobacteria</taxon>
        <taxon>Hyphomicrobiales</taxon>
        <taxon>Methylobacteriaceae</taxon>
        <taxon>Methylobacterium</taxon>
    </lineage>
</organism>
<name>A0A6N6MM51_9HYPH</name>